<evidence type="ECO:0000256" key="12">
    <source>
        <dbReference type="HAMAP-Rule" id="MF_01849"/>
    </source>
</evidence>
<evidence type="ECO:0000256" key="9">
    <source>
        <dbReference type="ARBA" id="ARBA00022723"/>
    </source>
</evidence>
<keyword evidence="4 12" id="KW-0698">rRNA processing</keyword>
<dbReference type="EMBL" id="PGXC01000003">
    <property type="protein sequence ID" value="PKK91152.1"/>
    <property type="molecule type" value="Genomic_DNA"/>
</dbReference>
<feature type="binding site" evidence="12">
    <location>
        <position position="361"/>
    </location>
    <ligand>
        <name>S-adenosyl-L-methionine</name>
        <dbReference type="ChEBI" id="CHEBI:59789"/>
    </ligand>
</feature>
<keyword evidence="7 12" id="KW-0949">S-adenosyl-L-methionine</keyword>
<reference evidence="14 15" key="1">
    <citation type="journal article" date="2017" name="ISME J.">
        <title>Potential for microbial H2 and metal transformations associated with novel bacteria and archaea in deep terrestrial subsurface sediments.</title>
        <authorList>
            <person name="Hernsdorf A.W."/>
            <person name="Amano Y."/>
            <person name="Miyakawa K."/>
            <person name="Ise K."/>
            <person name="Suzuki Y."/>
            <person name="Anantharaman K."/>
            <person name="Probst A."/>
            <person name="Burstein D."/>
            <person name="Thomas B.C."/>
            <person name="Banfield J.F."/>
        </authorList>
    </citation>
    <scope>NUCLEOTIDE SEQUENCE [LARGE SCALE GENOMIC DNA]</scope>
    <source>
        <strain evidence="14">HGW-Wallbacteria-1</strain>
    </source>
</reference>
<evidence type="ECO:0000256" key="3">
    <source>
        <dbReference type="ARBA" id="ARBA00022490"/>
    </source>
</evidence>
<feature type="active site" description="Proton acceptor" evidence="12">
    <location>
        <position position="96"/>
    </location>
</feature>
<keyword evidence="11 12" id="KW-0411">Iron-sulfur</keyword>
<keyword evidence="6 12" id="KW-0808">Transferase</keyword>
<dbReference type="SUPFAM" id="SSF102114">
    <property type="entry name" value="Radical SAM enzymes"/>
    <property type="match status" value="1"/>
</dbReference>
<dbReference type="SFLD" id="SFLDF00275">
    <property type="entry name" value="adenosine_C2_methyltransferase"/>
    <property type="match status" value="1"/>
</dbReference>
<comment type="caution">
    <text evidence="14">The sequence shown here is derived from an EMBL/GenBank/DDBJ whole genome shotgun (WGS) entry which is preliminary data.</text>
</comment>
<feature type="binding site" evidence="12">
    <location>
        <position position="123"/>
    </location>
    <ligand>
        <name>[4Fe-4S] cluster</name>
        <dbReference type="ChEBI" id="CHEBI:49883"/>
        <note>4Fe-4S-S-AdoMet</note>
    </ligand>
</feature>
<dbReference type="InterPro" id="IPR040072">
    <property type="entry name" value="Methyltransferase_A"/>
</dbReference>
<keyword evidence="3 12" id="KW-0963">Cytoplasm</keyword>
<dbReference type="PIRSF" id="PIRSF006004">
    <property type="entry name" value="CHP00048"/>
    <property type="match status" value="1"/>
</dbReference>
<feature type="domain" description="Radical SAM core" evidence="13">
    <location>
        <begin position="102"/>
        <end position="399"/>
    </location>
</feature>
<feature type="binding site" evidence="12">
    <location>
        <position position="262"/>
    </location>
    <ligand>
        <name>S-adenosyl-L-methionine</name>
        <dbReference type="ChEBI" id="CHEBI:59789"/>
    </ligand>
</feature>
<evidence type="ECO:0000313" key="15">
    <source>
        <dbReference type="Proteomes" id="UP000233256"/>
    </source>
</evidence>
<dbReference type="SFLD" id="SFLDG01062">
    <property type="entry name" value="methyltransferase_(Class_A)"/>
    <property type="match status" value="1"/>
</dbReference>
<evidence type="ECO:0000259" key="13">
    <source>
        <dbReference type="PROSITE" id="PS51918"/>
    </source>
</evidence>
<dbReference type="InterPro" id="IPR058240">
    <property type="entry name" value="rSAM_sf"/>
</dbReference>
<dbReference type="GO" id="GO:0070040">
    <property type="term" value="F:rRNA (adenine(2503)-C2-)-methyltransferase activity"/>
    <property type="evidence" value="ECO:0007669"/>
    <property type="project" value="UniProtKB-UniRule"/>
</dbReference>
<feature type="binding site" evidence="12">
    <location>
        <position position="120"/>
    </location>
    <ligand>
        <name>[4Fe-4S] cluster</name>
        <dbReference type="ChEBI" id="CHEBI:49883"/>
        <note>4Fe-4S-S-AdoMet</note>
    </ligand>
</feature>
<sequence length="423" mass="46849">MDIPGNVVELKSLTEETMERHILSLGGKKFSHKQILKWIYHRDSRDIDSWTDISRALRQKIMETSTILTLKPEKVTVSSTGTRKYKFRLHDGNCIESVLIPDGKRLTACLSTQVGCRMACGFCATGKAGLLRNLSAAEIIEQLMAMTRHVIENPPEPETFAIAQSMGRGARYLDSDHTDSAIAKDSFIDDDIDGSVDISESNENGANEPADETEPGYERKISHIVIMGMGEPFDNADSLGDAIAMMKSIFGLQYASRRITVSTCGHVRGMDRFAGRGIDLLLAVSVGSPFDDERASIMPVGRKWSISELLDAIRRFPHPPREKVTFEYTLIKDFNDSPDHARALGKMARSVKGKINLIRMNPHPGSSHLPPSEERIEAFQSILLQMRIVTTLRKSLGQDIAAACGMLGLEDVLNFRDGKKTNG</sequence>
<dbReference type="GO" id="GO:0005737">
    <property type="term" value="C:cytoplasm"/>
    <property type="evidence" value="ECO:0007669"/>
    <property type="project" value="UniProtKB-SubCell"/>
</dbReference>
<evidence type="ECO:0000256" key="11">
    <source>
        <dbReference type="ARBA" id="ARBA00023014"/>
    </source>
</evidence>
<dbReference type="GO" id="GO:0046872">
    <property type="term" value="F:metal ion binding"/>
    <property type="evidence" value="ECO:0007669"/>
    <property type="project" value="UniProtKB-KW"/>
</dbReference>
<dbReference type="Proteomes" id="UP000233256">
    <property type="component" value="Unassembled WGS sequence"/>
</dbReference>
<evidence type="ECO:0000256" key="5">
    <source>
        <dbReference type="ARBA" id="ARBA00022603"/>
    </source>
</evidence>
<dbReference type="GO" id="GO:0070475">
    <property type="term" value="P:rRNA base methylation"/>
    <property type="evidence" value="ECO:0007669"/>
    <property type="project" value="UniProtKB-UniRule"/>
</dbReference>
<dbReference type="EC" id="2.1.1.192" evidence="12"/>
<organism evidence="14 15">
    <name type="scientific">Candidatus Wallbacteria bacterium HGW-Wallbacteria-1</name>
    <dbReference type="NCBI Taxonomy" id="2013854"/>
    <lineage>
        <taxon>Bacteria</taxon>
        <taxon>Candidatus Walliibacteriota</taxon>
    </lineage>
</organism>
<evidence type="ECO:0000256" key="1">
    <source>
        <dbReference type="ARBA" id="ARBA00004496"/>
    </source>
</evidence>
<comment type="subcellular location">
    <subcellularLocation>
        <location evidence="1 12">Cytoplasm</location>
    </subcellularLocation>
</comment>
<evidence type="ECO:0000256" key="8">
    <source>
        <dbReference type="ARBA" id="ARBA00022694"/>
    </source>
</evidence>
<keyword evidence="2 12" id="KW-0004">4Fe-4S</keyword>
<comment type="caution">
    <text evidence="12">Lacks conserved residue(s) required for the propagation of feature annotation.</text>
</comment>
<evidence type="ECO:0000256" key="2">
    <source>
        <dbReference type="ARBA" id="ARBA00022485"/>
    </source>
</evidence>
<gene>
    <name evidence="12" type="primary">rlmN</name>
    <name evidence="14" type="ORF">CVV64_05125</name>
</gene>
<comment type="catalytic activity">
    <reaction evidence="12">
        <text>adenosine(37) in tRNA + 2 reduced [2Fe-2S]-[ferredoxin] + 2 S-adenosyl-L-methionine = 2-methyladenosine(37) in tRNA + 5'-deoxyadenosine + L-methionine + 2 oxidized [2Fe-2S]-[ferredoxin] + S-adenosyl-L-homocysteine</text>
        <dbReference type="Rhea" id="RHEA:43332"/>
        <dbReference type="Rhea" id="RHEA-COMP:10000"/>
        <dbReference type="Rhea" id="RHEA-COMP:10001"/>
        <dbReference type="Rhea" id="RHEA-COMP:10162"/>
        <dbReference type="Rhea" id="RHEA-COMP:10485"/>
        <dbReference type="ChEBI" id="CHEBI:17319"/>
        <dbReference type="ChEBI" id="CHEBI:33737"/>
        <dbReference type="ChEBI" id="CHEBI:33738"/>
        <dbReference type="ChEBI" id="CHEBI:57844"/>
        <dbReference type="ChEBI" id="CHEBI:57856"/>
        <dbReference type="ChEBI" id="CHEBI:59789"/>
        <dbReference type="ChEBI" id="CHEBI:74411"/>
        <dbReference type="ChEBI" id="CHEBI:74497"/>
        <dbReference type="EC" id="2.1.1.192"/>
    </reaction>
</comment>
<dbReference type="InterPro" id="IPR027492">
    <property type="entry name" value="RNA_MTrfase_RlmN"/>
</dbReference>
<feature type="active site" description="S-methylcysteine intermediate" evidence="12">
    <location>
        <position position="404"/>
    </location>
</feature>
<dbReference type="PANTHER" id="PTHR30544:SF5">
    <property type="entry name" value="RADICAL SAM CORE DOMAIN-CONTAINING PROTEIN"/>
    <property type="match status" value="1"/>
</dbReference>
<evidence type="ECO:0000256" key="4">
    <source>
        <dbReference type="ARBA" id="ARBA00022552"/>
    </source>
</evidence>
<feature type="binding site" evidence="12">
    <location>
        <position position="116"/>
    </location>
    <ligand>
        <name>[4Fe-4S] cluster</name>
        <dbReference type="ChEBI" id="CHEBI:49883"/>
        <note>4Fe-4S-S-AdoMet</note>
    </ligand>
</feature>
<evidence type="ECO:0000256" key="7">
    <source>
        <dbReference type="ARBA" id="ARBA00022691"/>
    </source>
</evidence>
<dbReference type="GO" id="GO:0051539">
    <property type="term" value="F:4 iron, 4 sulfur cluster binding"/>
    <property type="evidence" value="ECO:0007669"/>
    <property type="project" value="UniProtKB-UniRule"/>
</dbReference>
<dbReference type="GO" id="GO:0002935">
    <property type="term" value="F:tRNA (adenine(37)-C2)-methyltransferase activity"/>
    <property type="evidence" value="ECO:0007669"/>
    <property type="project" value="UniProtKB-UniRule"/>
</dbReference>
<dbReference type="GO" id="GO:0030488">
    <property type="term" value="P:tRNA methylation"/>
    <property type="evidence" value="ECO:0007669"/>
    <property type="project" value="UniProtKB-UniRule"/>
</dbReference>
<keyword evidence="10 12" id="KW-0408">Iron</keyword>
<comment type="function">
    <text evidence="12">Specifically methylates position 2 of adenine 2503 in 23S rRNA and position 2 of adenine 37 in tRNAs.</text>
</comment>
<evidence type="ECO:0000256" key="10">
    <source>
        <dbReference type="ARBA" id="ARBA00023004"/>
    </source>
</evidence>
<dbReference type="GO" id="GO:0019843">
    <property type="term" value="F:rRNA binding"/>
    <property type="evidence" value="ECO:0007669"/>
    <property type="project" value="UniProtKB-UniRule"/>
</dbReference>
<feature type="binding site" evidence="12">
    <location>
        <begin position="230"/>
        <end position="231"/>
    </location>
    <ligand>
        <name>S-adenosyl-L-methionine</name>
        <dbReference type="ChEBI" id="CHEBI:59789"/>
    </ligand>
</feature>
<keyword evidence="5 12" id="KW-0489">Methyltransferase</keyword>
<comment type="catalytic activity">
    <reaction evidence="12">
        <text>adenosine(2503) in 23S rRNA + 2 reduced [2Fe-2S]-[ferredoxin] + 2 S-adenosyl-L-methionine = 2-methyladenosine(2503) in 23S rRNA + 5'-deoxyadenosine + L-methionine + 2 oxidized [2Fe-2S]-[ferredoxin] + S-adenosyl-L-homocysteine</text>
        <dbReference type="Rhea" id="RHEA:42916"/>
        <dbReference type="Rhea" id="RHEA-COMP:10000"/>
        <dbReference type="Rhea" id="RHEA-COMP:10001"/>
        <dbReference type="Rhea" id="RHEA-COMP:10152"/>
        <dbReference type="Rhea" id="RHEA-COMP:10282"/>
        <dbReference type="ChEBI" id="CHEBI:17319"/>
        <dbReference type="ChEBI" id="CHEBI:33737"/>
        <dbReference type="ChEBI" id="CHEBI:33738"/>
        <dbReference type="ChEBI" id="CHEBI:57844"/>
        <dbReference type="ChEBI" id="CHEBI:57856"/>
        <dbReference type="ChEBI" id="CHEBI:59789"/>
        <dbReference type="ChEBI" id="CHEBI:74411"/>
        <dbReference type="ChEBI" id="CHEBI:74497"/>
        <dbReference type="EC" id="2.1.1.192"/>
    </reaction>
</comment>
<evidence type="ECO:0000313" key="14">
    <source>
        <dbReference type="EMBL" id="PKK91152.1"/>
    </source>
</evidence>
<dbReference type="Gene3D" id="3.20.20.70">
    <property type="entry name" value="Aldolase class I"/>
    <property type="match status" value="2"/>
</dbReference>
<keyword evidence="12" id="KW-1015">Disulfide bond</keyword>
<accession>A0A2N1PSA3</accession>
<dbReference type="InterPro" id="IPR004383">
    <property type="entry name" value="rRNA_lsu_MTrfase_RlmN/Cfr"/>
</dbReference>
<keyword evidence="9 12" id="KW-0479">Metal-binding</keyword>
<dbReference type="AlphaFoldDB" id="A0A2N1PSA3"/>
<evidence type="ECO:0000256" key="6">
    <source>
        <dbReference type="ARBA" id="ARBA00022679"/>
    </source>
</evidence>
<dbReference type="InterPro" id="IPR013785">
    <property type="entry name" value="Aldolase_TIM"/>
</dbReference>
<proteinExistence type="inferred from homology"/>
<dbReference type="PROSITE" id="PS51918">
    <property type="entry name" value="RADICAL_SAM"/>
    <property type="match status" value="1"/>
</dbReference>
<dbReference type="PANTHER" id="PTHR30544">
    <property type="entry name" value="23S RRNA METHYLTRANSFERASE"/>
    <property type="match status" value="1"/>
</dbReference>
<keyword evidence="8 12" id="KW-0819">tRNA processing</keyword>
<dbReference type="InterPro" id="IPR048641">
    <property type="entry name" value="RlmN_N"/>
</dbReference>
<dbReference type="HAMAP" id="MF_01849">
    <property type="entry name" value="RNA_methyltr_RlmN"/>
    <property type="match status" value="1"/>
</dbReference>
<comment type="similarity">
    <text evidence="12">Belongs to the radical SAM superfamily. RlmN family.</text>
</comment>
<comment type="cofactor">
    <cofactor evidence="12">
        <name>[4Fe-4S] cluster</name>
        <dbReference type="ChEBI" id="CHEBI:49883"/>
    </cofactor>
    <text evidence="12">Binds 1 [4Fe-4S] cluster. The cluster is coordinated with 3 cysteines and an exchangeable S-adenosyl-L-methionine.</text>
</comment>
<dbReference type="GO" id="GO:0000049">
    <property type="term" value="F:tRNA binding"/>
    <property type="evidence" value="ECO:0007669"/>
    <property type="project" value="UniProtKB-UniRule"/>
</dbReference>
<name>A0A2N1PSA3_9BACT</name>
<comment type="miscellaneous">
    <text evidence="12">Reaction proceeds by a ping-pong mechanism involving intermediate methylation of a conserved cysteine residue.</text>
</comment>
<dbReference type="Pfam" id="PF21016">
    <property type="entry name" value="RlmN_N"/>
    <property type="match status" value="1"/>
</dbReference>
<dbReference type="Gene3D" id="1.10.150.530">
    <property type="match status" value="1"/>
</dbReference>
<dbReference type="SFLD" id="SFLDS00029">
    <property type="entry name" value="Radical_SAM"/>
    <property type="match status" value="1"/>
</dbReference>
<dbReference type="InterPro" id="IPR007197">
    <property type="entry name" value="rSAM"/>
</dbReference>
<protein>
    <recommendedName>
        <fullName evidence="12">Probable dual-specificity RNA methyltransferase RlmN</fullName>
        <ecNumber evidence="12">2.1.1.192</ecNumber>
    </recommendedName>
    <alternativeName>
        <fullName evidence="12">23S rRNA (adenine(2503)-C(2))-methyltransferase</fullName>
    </alternativeName>
    <alternativeName>
        <fullName evidence="12">23S rRNA m2A2503 methyltransferase</fullName>
    </alternativeName>
    <alternativeName>
        <fullName evidence="12">Ribosomal RNA large subunit methyltransferase N</fullName>
    </alternativeName>
    <alternativeName>
        <fullName evidence="12">tRNA (adenine(37)-C(2))-methyltransferase</fullName>
    </alternativeName>
    <alternativeName>
        <fullName evidence="12">tRNA m2A37 methyltransferase</fullName>
    </alternativeName>
</protein>